<evidence type="ECO:0008006" key="5">
    <source>
        <dbReference type="Google" id="ProtNLM"/>
    </source>
</evidence>
<dbReference type="RefSeq" id="WP_076682217.1">
    <property type="nucleotide sequence ID" value="NZ_CP015588.1"/>
</dbReference>
<dbReference type="Proteomes" id="UP000187191">
    <property type="component" value="Chromosome"/>
</dbReference>
<accession>A0A1P8TAL9</accession>
<evidence type="ECO:0000313" key="2">
    <source>
        <dbReference type="EMBL" id="QQC93214.1"/>
    </source>
</evidence>
<evidence type="ECO:0000313" key="4">
    <source>
        <dbReference type="Proteomes" id="UP000596130"/>
    </source>
</evidence>
<evidence type="ECO:0000313" key="3">
    <source>
        <dbReference type="Proteomes" id="UP000187191"/>
    </source>
</evidence>
<keyword evidence="3" id="KW-1185">Reference proteome</keyword>
<evidence type="ECO:0000313" key="1">
    <source>
        <dbReference type="EMBL" id="APY84671.1"/>
    </source>
</evidence>
<dbReference type="AlphaFoldDB" id="A0A1P8TAL9"/>
<name>A0A1P8TAL9_9ACTN</name>
<gene>
    <name evidence="1" type="ORF">A7J05_01870</name>
    <name evidence="2" type="ORF">I8755_36455</name>
</gene>
<reference evidence="1 3" key="1">
    <citation type="submission" date="2016-05" db="EMBL/GenBank/DDBJ databases">
        <authorList>
            <person name="Gu J."/>
        </authorList>
    </citation>
    <scope>NUCLEOTIDE SEQUENCE [LARGE SCALE GENOMIC DNA]</scope>
    <source>
        <strain evidence="1 3">ACCC40021</strain>
    </source>
</reference>
<dbReference type="EMBL" id="CP015588">
    <property type="protein sequence ID" value="APY84671.1"/>
    <property type="molecule type" value="Genomic_DNA"/>
</dbReference>
<organism evidence="2 4">
    <name type="scientific">Streptomyces alfalfae</name>
    <dbReference type="NCBI Taxonomy" id="1642299"/>
    <lineage>
        <taxon>Bacteria</taxon>
        <taxon>Bacillati</taxon>
        <taxon>Actinomycetota</taxon>
        <taxon>Actinomycetes</taxon>
        <taxon>Kitasatosporales</taxon>
        <taxon>Streptomycetaceae</taxon>
        <taxon>Streptomyces</taxon>
    </lineage>
</organism>
<sequence length="156" mass="16991">MWSTVIAVFGTLAGAALAGLTAHWTDRRARAAEHDQQVRDAAAQLLAASLAYRELFWLQTADIRNGEPPSRDGRAAVYRARSAVTQAFDRFALTATDPDLVEAATEAAWSAIDLSEIALDEVRDQRFGDEVEAALVAGRTRSRDAHTALRDAVRAR</sequence>
<dbReference type="Proteomes" id="UP000596130">
    <property type="component" value="Chromosome"/>
</dbReference>
<proteinExistence type="predicted"/>
<dbReference type="EMBL" id="CP065959">
    <property type="protein sequence ID" value="QQC93214.1"/>
    <property type="molecule type" value="Genomic_DNA"/>
</dbReference>
<reference evidence="2 4" key="2">
    <citation type="submission" date="2020-12" db="EMBL/GenBank/DDBJ databases">
        <title>Identification and biosynthesis of polyene macrolides produced by Streptomyces alfalfae Men-myco-93-63.</title>
        <authorList>
            <person name="Liu D."/>
            <person name="Li Y."/>
            <person name="Liu L."/>
            <person name="Han X."/>
            <person name="Shen F."/>
        </authorList>
    </citation>
    <scope>NUCLEOTIDE SEQUENCE [LARGE SCALE GENOMIC DNA]</scope>
    <source>
        <strain evidence="2 4">Men-myco-93-63</strain>
    </source>
</reference>
<protein>
    <recommendedName>
        <fullName evidence="5">Protein kilB</fullName>
    </recommendedName>
</protein>
<dbReference type="KEGG" id="ssia:A7J05_01870"/>